<dbReference type="GeneID" id="100162119"/>
<name>A0A8R2NQV4_ACYPI</name>
<accession>A0A8R2NQV4</accession>
<evidence type="ECO:0000256" key="2">
    <source>
        <dbReference type="ARBA" id="ARBA00012744"/>
    </source>
</evidence>
<evidence type="ECO:0000256" key="3">
    <source>
        <dbReference type="ARBA" id="ARBA00022801"/>
    </source>
</evidence>
<evidence type="ECO:0000256" key="4">
    <source>
        <dbReference type="ARBA" id="ARBA00023295"/>
    </source>
</evidence>
<dbReference type="PANTHER" id="PTHR10353:SF36">
    <property type="entry name" value="LP05116P"/>
    <property type="match status" value="1"/>
</dbReference>
<dbReference type="EnsemblMetazoa" id="XM_029489955.1">
    <property type="protein sequence ID" value="XP_029345815.1"/>
    <property type="gene ID" value="LOC100162119"/>
</dbReference>
<dbReference type="Proteomes" id="UP000007819">
    <property type="component" value="Chromosome A2"/>
</dbReference>
<organism evidence="7 8">
    <name type="scientific">Acyrthosiphon pisum</name>
    <name type="common">Pea aphid</name>
    <dbReference type="NCBI Taxonomy" id="7029"/>
    <lineage>
        <taxon>Eukaryota</taxon>
        <taxon>Metazoa</taxon>
        <taxon>Ecdysozoa</taxon>
        <taxon>Arthropoda</taxon>
        <taxon>Hexapoda</taxon>
        <taxon>Insecta</taxon>
        <taxon>Pterygota</taxon>
        <taxon>Neoptera</taxon>
        <taxon>Paraneoptera</taxon>
        <taxon>Hemiptera</taxon>
        <taxon>Sternorrhyncha</taxon>
        <taxon>Aphidomorpha</taxon>
        <taxon>Aphidoidea</taxon>
        <taxon>Aphididae</taxon>
        <taxon>Macrosiphini</taxon>
        <taxon>Acyrthosiphon</taxon>
    </lineage>
</organism>
<dbReference type="InterPro" id="IPR018120">
    <property type="entry name" value="Glyco_hydro_1_AS"/>
</dbReference>
<proteinExistence type="inferred from homology"/>
<sequence length="576" mass="67486">MTVQPDRSSIEHLKCKYKQFPEKFMLGTASSAYQIEGAWNNDGKTESIWDRVAHTKQELFADDLESDDTNFPNVNMISENKFSCVSKGRPMYRVKYKQHRAAPITGDIACNSYYKVDEDVKLLKELKVQSYRFSLSWPRILPRGEDSYINPAGVQYYNRLIDKLIENNITPIVTIYHWDLPQCIQDLGGWCNKQIIEFFTLYVRVVFRTFGDRVKYWITINEPYLVSESYGNEAGAPALNKSGYGDYLAIHHTILAHATAYHIYNREFRPLQNGQIGISLNMEWYYPKNVSSLEDHYAAHRARMWQFGVFAHPLFFGDYPEDVKQGVMETNQFCGISLKRLHDFSENEKYLIKVPFRKSKNDLSKVPAQEHIFRKDATFDTFEQYFILNSGTLDFLGINHYFSVHATKLQSTQHQSLKTRDSNFELSLIEEIPYSNPTWIKETPKGMRNLLCWIRDTYGNPKIIITENGVSDKGQNEDEDALIKRRYHYGYLSAVLNAIYEDGCNVIGYEVWSFLDSLEWFFGYREKFGMYRVDFNDQNRSRYPKKSLQFFKQLFQTRTLPDVLNDLYCENNCDRG</sequence>
<protein>
    <recommendedName>
        <fullName evidence="2">beta-glucosidase</fullName>
        <ecNumber evidence="2">3.2.1.21</ecNumber>
    </recommendedName>
</protein>
<dbReference type="EC" id="3.2.1.21" evidence="2"/>
<dbReference type="PROSITE" id="PS00572">
    <property type="entry name" value="GLYCOSYL_HYDROL_F1_1"/>
    <property type="match status" value="1"/>
</dbReference>
<dbReference type="Gene3D" id="3.20.20.80">
    <property type="entry name" value="Glycosidases"/>
    <property type="match status" value="2"/>
</dbReference>
<dbReference type="PRINTS" id="PR00131">
    <property type="entry name" value="GLHYDRLASE1"/>
</dbReference>
<comment type="similarity">
    <text evidence="1 6">Belongs to the glycosyl hydrolase 1 family.</text>
</comment>
<dbReference type="InterPro" id="IPR017853">
    <property type="entry name" value="GH"/>
</dbReference>
<keyword evidence="3" id="KW-0378">Hydrolase</keyword>
<dbReference type="RefSeq" id="XP_029345815.1">
    <property type="nucleotide sequence ID" value="XM_029489955.1"/>
</dbReference>
<dbReference type="OrthoDB" id="65569at2759"/>
<evidence type="ECO:0000256" key="5">
    <source>
        <dbReference type="PROSITE-ProRule" id="PRU10055"/>
    </source>
</evidence>
<evidence type="ECO:0000313" key="8">
    <source>
        <dbReference type="Proteomes" id="UP000007819"/>
    </source>
</evidence>
<dbReference type="GO" id="GO:0008422">
    <property type="term" value="F:beta-glucosidase activity"/>
    <property type="evidence" value="ECO:0007669"/>
    <property type="project" value="TreeGrafter"/>
</dbReference>
<reference evidence="7" key="2">
    <citation type="submission" date="2022-06" db="UniProtKB">
        <authorList>
            <consortium name="EnsemblMetazoa"/>
        </authorList>
    </citation>
    <scope>IDENTIFICATION</scope>
</reference>
<evidence type="ECO:0000256" key="1">
    <source>
        <dbReference type="ARBA" id="ARBA00010838"/>
    </source>
</evidence>
<dbReference type="KEGG" id="api:100162119"/>
<dbReference type="GO" id="GO:0005975">
    <property type="term" value="P:carbohydrate metabolic process"/>
    <property type="evidence" value="ECO:0007669"/>
    <property type="project" value="InterPro"/>
</dbReference>
<dbReference type="SUPFAM" id="SSF51445">
    <property type="entry name" value="(Trans)glycosidases"/>
    <property type="match status" value="1"/>
</dbReference>
<feature type="active site" description="Nucleophile" evidence="5">
    <location>
        <position position="467"/>
    </location>
</feature>
<dbReference type="InterPro" id="IPR001360">
    <property type="entry name" value="Glyco_hydro_1"/>
</dbReference>
<keyword evidence="4" id="KW-0326">Glycosidase</keyword>
<reference evidence="8" key="1">
    <citation type="submission" date="2010-06" db="EMBL/GenBank/DDBJ databases">
        <authorList>
            <person name="Jiang H."/>
            <person name="Abraham K."/>
            <person name="Ali S."/>
            <person name="Alsbrooks S.L."/>
            <person name="Anim B.N."/>
            <person name="Anosike U.S."/>
            <person name="Attaway T."/>
            <person name="Bandaranaike D.P."/>
            <person name="Battles P.K."/>
            <person name="Bell S.N."/>
            <person name="Bell A.V."/>
            <person name="Beltran B."/>
            <person name="Bickham C."/>
            <person name="Bustamante Y."/>
            <person name="Caleb T."/>
            <person name="Canada A."/>
            <person name="Cardenas V."/>
            <person name="Carter K."/>
            <person name="Chacko J."/>
            <person name="Chandrabose M.N."/>
            <person name="Chavez D."/>
            <person name="Chavez A."/>
            <person name="Chen L."/>
            <person name="Chu H.-S."/>
            <person name="Claassen K.J."/>
            <person name="Cockrell R."/>
            <person name="Collins M."/>
            <person name="Cooper J.A."/>
            <person name="Cree A."/>
            <person name="Curry S.M."/>
            <person name="Da Y."/>
            <person name="Dao M.D."/>
            <person name="Das B."/>
            <person name="Davila M.-L."/>
            <person name="Davy-Carroll L."/>
            <person name="Denson S."/>
            <person name="Dinh H."/>
            <person name="Ebong V.E."/>
            <person name="Edwards J.R."/>
            <person name="Egan A."/>
            <person name="El-Daye J."/>
            <person name="Escobedo L."/>
            <person name="Fernandez S."/>
            <person name="Fernando P.R."/>
            <person name="Flagg N."/>
            <person name="Forbes L.D."/>
            <person name="Fowler R.G."/>
            <person name="Fu Q."/>
            <person name="Gabisi R.A."/>
            <person name="Ganer J."/>
            <person name="Garbino Pronczuk A."/>
            <person name="Garcia R.M."/>
            <person name="Garner T."/>
            <person name="Garrett T.E."/>
            <person name="Gonzalez D.A."/>
            <person name="Hamid H."/>
            <person name="Hawkins E.S."/>
            <person name="Hirani K."/>
            <person name="Hogues M.E."/>
            <person name="Hollins B."/>
            <person name="Hsiao C.-H."/>
            <person name="Jabil R."/>
            <person name="James M.L."/>
            <person name="Jhangiani S.N."/>
            <person name="Johnson B."/>
            <person name="Johnson Q."/>
            <person name="Joshi V."/>
            <person name="Kalu J.B."/>
            <person name="Kam C."/>
            <person name="Kashfia A."/>
            <person name="Keebler J."/>
            <person name="Kisamo H."/>
            <person name="Kovar C.L."/>
            <person name="Lago L.A."/>
            <person name="Lai C.-Y."/>
            <person name="Laidlaw J."/>
            <person name="Lara F."/>
            <person name="Le T.-K."/>
            <person name="Lee S.L."/>
            <person name="Legall F.H."/>
            <person name="Lemon S.J."/>
            <person name="Lewis L.R."/>
            <person name="Li B."/>
            <person name="Liu Y."/>
            <person name="Liu Y.-S."/>
            <person name="Lopez J."/>
            <person name="Lozado R.J."/>
            <person name="Lu J."/>
            <person name="Madu R.C."/>
            <person name="Maheshwari M."/>
            <person name="Maheshwari R."/>
            <person name="Malloy K."/>
            <person name="Martinez E."/>
            <person name="Mathew T."/>
            <person name="Mercado I.C."/>
            <person name="Mercado C."/>
            <person name="Meyer B."/>
            <person name="Montgomery K."/>
            <person name="Morgan M.B."/>
            <person name="Munidasa M."/>
            <person name="Nazareth L.V."/>
            <person name="Nelson J."/>
            <person name="Ng B.M."/>
            <person name="Nguyen N.B."/>
            <person name="Nguyen P.Q."/>
            <person name="Nguyen T."/>
            <person name="Obregon M."/>
            <person name="Okwuonu G.O."/>
            <person name="Onwere C.G."/>
            <person name="Orozco G."/>
            <person name="Parra A."/>
            <person name="Patel S."/>
            <person name="Patil S."/>
            <person name="Perez A."/>
            <person name="Perez Y."/>
            <person name="Pham C."/>
            <person name="Primus E.L."/>
            <person name="Pu L.-L."/>
            <person name="Puazo M."/>
            <person name="Qin X."/>
            <person name="Quiroz J.B."/>
            <person name="Reese J."/>
            <person name="Richards S."/>
            <person name="Rives C.M."/>
            <person name="Robberts R."/>
            <person name="Ruiz S.J."/>
            <person name="Ruiz M.J."/>
            <person name="Santibanez J."/>
            <person name="Schneider B.W."/>
            <person name="Sisson I."/>
            <person name="Smith M."/>
            <person name="Sodergren E."/>
            <person name="Song X.-Z."/>
            <person name="Song B.B."/>
            <person name="Summersgill H."/>
            <person name="Thelus R."/>
            <person name="Thornton R.D."/>
            <person name="Trejos Z.Y."/>
            <person name="Usmani K."/>
            <person name="Vattathil S."/>
            <person name="Villasana D."/>
            <person name="Walker D.L."/>
            <person name="Wang S."/>
            <person name="Wang K."/>
            <person name="White C.S."/>
            <person name="Williams A.C."/>
            <person name="Williamson J."/>
            <person name="Wilson K."/>
            <person name="Woghiren I.O."/>
            <person name="Woodworth J.R."/>
            <person name="Worley K.C."/>
            <person name="Wright R.A."/>
            <person name="Wu W."/>
            <person name="Young L."/>
            <person name="Zhang L."/>
            <person name="Zhang J."/>
            <person name="Zhu Y."/>
            <person name="Muzny D.M."/>
            <person name="Weinstock G."/>
            <person name="Gibbs R.A."/>
        </authorList>
    </citation>
    <scope>NUCLEOTIDE SEQUENCE [LARGE SCALE GENOMIC DNA]</scope>
    <source>
        <strain evidence="8">LSR1</strain>
    </source>
</reference>
<dbReference type="Pfam" id="PF00232">
    <property type="entry name" value="Glyco_hydro_1"/>
    <property type="match status" value="2"/>
</dbReference>
<keyword evidence="8" id="KW-1185">Reference proteome</keyword>
<evidence type="ECO:0000313" key="7">
    <source>
        <dbReference type="EnsemblMetazoa" id="XP_029345815.1"/>
    </source>
</evidence>
<dbReference type="AlphaFoldDB" id="A0A8R2NQV4"/>
<evidence type="ECO:0000256" key="6">
    <source>
        <dbReference type="RuleBase" id="RU003690"/>
    </source>
</evidence>
<dbReference type="PANTHER" id="PTHR10353">
    <property type="entry name" value="GLYCOSYL HYDROLASE"/>
    <property type="match status" value="1"/>
</dbReference>